<dbReference type="SUPFAM" id="SSF56300">
    <property type="entry name" value="Metallo-dependent phosphatases"/>
    <property type="match status" value="1"/>
</dbReference>
<dbReference type="PANTHER" id="PTHR34990:SF1">
    <property type="entry name" value="UDP-2,3-DIACYLGLUCOSAMINE HYDROLASE"/>
    <property type="match status" value="1"/>
</dbReference>
<dbReference type="InterPro" id="IPR043461">
    <property type="entry name" value="LpxH-like"/>
</dbReference>
<dbReference type="InterPro" id="IPR004843">
    <property type="entry name" value="Calcineurin-like_PHP"/>
</dbReference>
<keyword evidence="5" id="KW-0472">Membrane</keyword>
<dbReference type="GO" id="GO:0009245">
    <property type="term" value="P:lipid A biosynthetic process"/>
    <property type="evidence" value="ECO:0007669"/>
    <property type="project" value="TreeGrafter"/>
</dbReference>
<comment type="caution">
    <text evidence="8">The sequence shown here is derived from an EMBL/GenBank/DDBJ whole genome shotgun (WGS) entry which is preliminary data.</text>
</comment>
<dbReference type="GO" id="GO:0046872">
    <property type="term" value="F:metal ion binding"/>
    <property type="evidence" value="ECO:0007669"/>
    <property type="project" value="UniProtKB-KW"/>
</dbReference>
<keyword evidence="1" id="KW-1003">Cell membrane</keyword>
<dbReference type="GO" id="GO:0008758">
    <property type="term" value="F:UDP-2,3-diacylglucosamine hydrolase activity"/>
    <property type="evidence" value="ECO:0007669"/>
    <property type="project" value="TreeGrafter"/>
</dbReference>
<evidence type="ECO:0000256" key="3">
    <source>
        <dbReference type="ARBA" id="ARBA00022723"/>
    </source>
</evidence>
<keyword evidence="2" id="KW-0997">Cell inner membrane</keyword>
<dbReference type="Pfam" id="PF00149">
    <property type="entry name" value="Metallophos"/>
    <property type="match status" value="1"/>
</dbReference>
<evidence type="ECO:0000256" key="1">
    <source>
        <dbReference type="ARBA" id="ARBA00022475"/>
    </source>
</evidence>
<dbReference type="GO" id="GO:0016020">
    <property type="term" value="C:membrane"/>
    <property type="evidence" value="ECO:0007669"/>
    <property type="project" value="GOC"/>
</dbReference>
<dbReference type="PANTHER" id="PTHR34990">
    <property type="entry name" value="UDP-2,3-DIACYLGLUCOSAMINE HYDROLASE-RELATED"/>
    <property type="match status" value="1"/>
</dbReference>
<dbReference type="Gene3D" id="3.60.21.10">
    <property type="match status" value="1"/>
</dbReference>
<dbReference type="CDD" id="cd07398">
    <property type="entry name" value="MPP_YbbF-LpxH"/>
    <property type="match status" value="1"/>
</dbReference>
<dbReference type="EMBL" id="PHFL01000045">
    <property type="protein sequence ID" value="RFM24204.1"/>
    <property type="molecule type" value="Genomic_DNA"/>
</dbReference>
<feature type="domain" description="Calcineurin-like phosphoesterase" evidence="7">
    <location>
        <begin position="3"/>
        <end position="205"/>
    </location>
</feature>
<proteinExistence type="predicted"/>
<sequence>MQKVYFFSDVHFGLQERHVEVAKTDLMLSLLEDIKRDGKRLYMVGDILDYWMEYKHVVPKGPFRFFAALYDLVQSGVEVHYLAGNHDFYLGKYFDEELGVKTHYGAVLHEIDGKKFYIVHGDGLGKGDMGYKLFRALVRNDFNLMWYRWLHPDIGVGLMNYLSKLSRKHTYSPKDEGEAERLIVFANQELERQAFDYFVCGHRHIVKLHLLRNRKSYYVNCGTWIGGMPTYAVFDGTEMKLIKAKTREEYLSESQVMAALTEPV</sequence>
<evidence type="ECO:0000313" key="9">
    <source>
        <dbReference type="Proteomes" id="UP000266389"/>
    </source>
</evidence>
<keyword evidence="6" id="KW-0464">Manganese</keyword>
<evidence type="ECO:0000256" key="5">
    <source>
        <dbReference type="ARBA" id="ARBA00023136"/>
    </source>
</evidence>
<dbReference type="Proteomes" id="UP000266389">
    <property type="component" value="Unassembled WGS sequence"/>
</dbReference>
<gene>
    <name evidence="8" type="ORF">D0433_06970</name>
</gene>
<keyword evidence="3" id="KW-0479">Metal-binding</keyword>
<evidence type="ECO:0000256" key="2">
    <source>
        <dbReference type="ARBA" id="ARBA00022519"/>
    </source>
</evidence>
<name>A0A395M2R2_9BACT</name>
<accession>A0A395M2R2</accession>
<organism evidence="8 9">
    <name type="scientific">Candidatus Thermochlorobacter aerophilus</name>
    <dbReference type="NCBI Taxonomy" id="1868324"/>
    <lineage>
        <taxon>Bacteria</taxon>
        <taxon>Pseudomonadati</taxon>
        <taxon>Chlorobiota</taxon>
        <taxon>Chlorobiia</taxon>
        <taxon>Chlorobiales</taxon>
        <taxon>Candidatus Thermochlorobacteriaceae</taxon>
        <taxon>Candidatus Thermochlorobacter</taxon>
    </lineage>
</organism>
<keyword evidence="4" id="KW-0378">Hydrolase</keyword>
<evidence type="ECO:0000259" key="7">
    <source>
        <dbReference type="Pfam" id="PF00149"/>
    </source>
</evidence>
<reference evidence="8 9" key="1">
    <citation type="journal article" date="2011" name="ISME J.">
        <title>Community ecology of hot spring cyanobacterial mats: predominant populations and their functional potential.</title>
        <authorList>
            <person name="Klatt C.G."/>
            <person name="Wood J.M."/>
            <person name="Rusch D.B."/>
            <person name="Bateson M.M."/>
            <person name="Hamamura N."/>
            <person name="Heidelberg J.F."/>
            <person name="Grossman A.R."/>
            <person name="Bhaya D."/>
            <person name="Cohan F.M."/>
            <person name="Kuhl M."/>
            <person name="Bryant D.A."/>
            <person name="Ward D.M."/>
        </authorList>
    </citation>
    <scope>NUCLEOTIDE SEQUENCE [LARGE SCALE GENOMIC DNA]</scope>
    <source>
        <strain evidence="8">OS</strain>
    </source>
</reference>
<evidence type="ECO:0000256" key="4">
    <source>
        <dbReference type="ARBA" id="ARBA00022801"/>
    </source>
</evidence>
<protein>
    <submittedName>
        <fullName evidence="8">UDP-2,3-diacylglucosamine diphosphatase</fullName>
    </submittedName>
</protein>
<evidence type="ECO:0000256" key="6">
    <source>
        <dbReference type="ARBA" id="ARBA00023211"/>
    </source>
</evidence>
<dbReference type="AlphaFoldDB" id="A0A395M2R2"/>
<dbReference type="InterPro" id="IPR029052">
    <property type="entry name" value="Metallo-depent_PP-like"/>
</dbReference>
<evidence type="ECO:0000313" key="8">
    <source>
        <dbReference type="EMBL" id="RFM24204.1"/>
    </source>
</evidence>